<sequence>MKYVSFRMNKDNYSKLKAVIKETTGKTPSGFFADLSDKIISDNNDVIDAIPEDDYELKNVRQVRFSDSMLHKLSLSAKEHRWSMAKEIRFRINQTLESIPVLLDDELAELRGARNAVDRIGQNLYYIIAKRQILSVNDPALWDDIKMLNVAIEEVKSLVYNITSARANVLNLKKSGSKSDGR</sequence>
<proteinExistence type="predicted"/>
<name>A0AAU7U4G3_9GAMM</name>
<organism evidence="1">
    <name type="scientific">Pantoea sp. BJ2</name>
    <dbReference type="NCBI Taxonomy" id="3141322"/>
    <lineage>
        <taxon>Bacteria</taxon>
        <taxon>Pseudomonadati</taxon>
        <taxon>Pseudomonadota</taxon>
        <taxon>Gammaproteobacteria</taxon>
        <taxon>Enterobacterales</taxon>
        <taxon>Erwiniaceae</taxon>
        <taxon>Pantoea</taxon>
    </lineage>
</organism>
<dbReference type="AlphaFoldDB" id="A0AAU7U4G3"/>
<dbReference type="RefSeq" id="WP_350262807.1">
    <property type="nucleotide sequence ID" value="NZ_CP158295.1"/>
</dbReference>
<reference evidence="1" key="1">
    <citation type="submission" date="2024-06" db="EMBL/GenBank/DDBJ databases">
        <title>Multiomics insights into the TNT degradation mechanism by Pantoea sp. BJ2 isolated from an ammunition destruction site.</title>
        <authorList>
            <person name="Luo J."/>
        </authorList>
    </citation>
    <scope>NUCLEOTIDE SEQUENCE</scope>
    <source>
        <strain evidence="1">BJ2</strain>
        <plasmid evidence="1">plasmindC</plasmid>
    </source>
</reference>
<gene>
    <name evidence="1" type="ORF">AAF463_25310</name>
</gene>
<evidence type="ECO:0000313" key="1">
    <source>
        <dbReference type="EMBL" id="XBV47754.1"/>
    </source>
</evidence>
<accession>A0AAU7U4G3</accession>
<geneLocation type="plasmid" evidence="1">
    <name>plasmindC</name>
</geneLocation>
<keyword evidence="1" id="KW-0614">Plasmid</keyword>
<dbReference type="EMBL" id="CP158295">
    <property type="protein sequence ID" value="XBV47754.1"/>
    <property type="molecule type" value="Genomic_DNA"/>
</dbReference>
<protein>
    <submittedName>
        <fullName evidence="1">Uncharacterized protein</fullName>
    </submittedName>
</protein>